<protein>
    <recommendedName>
        <fullName evidence="3">Ice-binding protein C-terminal domain-containing protein</fullName>
    </recommendedName>
</protein>
<dbReference type="KEGG" id="pef:A7E78_13680"/>
<name>A0A1L3GSA7_9BACT</name>
<evidence type="ECO:0000256" key="1">
    <source>
        <dbReference type="SAM" id="Phobius"/>
    </source>
</evidence>
<feature type="signal peptide" evidence="2">
    <location>
        <begin position="1"/>
        <end position="23"/>
    </location>
</feature>
<evidence type="ECO:0000313" key="4">
    <source>
        <dbReference type="EMBL" id="APG28785.1"/>
    </source>
</evidence>
<feature type="domain" description="Ice-binding protein C-terminal" evidence="3">
    <location>
        <begin position="198"/>
        <end position="221"/>
    </location>
</feature>
<sequence>MFKKSALLAVLALVLMAPMASHALTVNYDSGTQYNTTSLTGFSTYGDMMDGMSVTAYFAAGGSQTLAWADTVANAGGVTGTSWSLSQSGDTYTNSWSLSSDVTLSQLVIDAAPGDTIFDITWSGSGTPGSASGRTFTTAYTGDLTATYRNLLSVGGNDPVGDLYTLLDLDFGASGFLGNLSFIADTDNAASAGDVVPAVPEPSTFLLFGGGLLGLGYLGRKRMKS</sequence>
<gene>
    <name evidence="4" type="ORF">A7E78_13680</name>
</gene>
<dbReference type="NCBIfam" id="TIGR02595">
    <property type="entry name" value="PEP_CTERM"/>
    <property type="match status" value="1"/>
</dbReference>
<reference evidence="4 5" key="1">
    <citation type="journal article" date="2017" name="Genome Announc.">
        <title>Complete Genome Sequences of Two Acetylene-Fermenting Pelobacter acetylenicus Strains.</title>
        <authorList>
            <person name="Sutton J.M."/>
            <person name="Baesman S.M."/>
            <person name="Fierst J.L."/>
            <person name="Poret-Peterson A.T."/>
            <person name="Oremland R.S."/>
            <person name="Dunlap D.S."/>
            <person name="Akob D.M."/>
        </authorList>
    </citation>
    <scope>NUCLEOTIDE SEQUENCE [LARGE SCALE GENOMIC DNA]</scope>
    <source>
        <strain evidence="4 5">SFB93</strain>
    </source>
</reference>
<dbReference type="AlphaFoldDB" id="A0A1L3GSA7"/>
<dbReference type="STRING" id="1842532.A7E78_13680"/>
<evidence type="ECO:0000313" key="5">
    <source>
        <dbReference type="Proteomes" id="UP000182517"/>
    </source>
</evidence>
<dbReference type="RefSeq" id="WP_072284810.1">
    <property type="nucleotide sequence ID" value="NZ_CP015519.1"/>
</dbReference>
<keyword evidence="1" id="KW-1133">Transmembrane helix</keyword>
<keyword evidence="1" id="KW-0812">Transmembrane</keyword>
<keyword evidence="2" id="KW-0732">Signal</keyword>
<dbReference type="InterPro" id="IPR013424">
    <property type="entry name" value="Ice-binding_C"/>
</dbReference>
<dbReference type="Proteomes" id="UP000182517">
    <property type="component" value="Chromosome"/>
</dbReference>
<evidence type="ECO:0000259" key="3">
    <source>
        <dbReference type="Pfam" id="PF07589"/>
    </source>
</evidence>
<keyword evidence="1" id="KW-0472">Membrane</keyword>
<feature type="transmembrane region" description="Helical" evidence="1">
    <location>
        <begin position="202"/>
        <end position="219"/>
    </location>
</feature>
<proteinExistence type="predicted"/>
<dbReference type="OrthoDB" id="9255974at2"/>
<evidence type="ECO:0000256" key="2">
    <source>
        <dbReference type="SAM" id="SignalP"/>
    </source>
</evidence>
<feature type="chain" id="PRO_5011956130" description="Ice-binding protein C-terminal domain-containing protein" evidence="2">
    <location>
        <begin position="24"/>
        <end position="225"/>
    </location>
</feature>
<dbReference type="EMBL" id="CP015519">
    <property type="protein sequence ID" value="APG28785.1"/>
    <property type="molecule type" value="Genomic_DNA"/>
</dbReference>
<keyword evidence="5" id="KW-1185">Reference proteome</keyword>
<accession>A0A1L3GSA7</accession>
<organism evidence="4 5">
    <name type="scientific">Syntrophotalea acetylenivorans</name>
    <dbReference type="NCBI Taxonomy" id="1842532"/>
    <lineage>
        <taxon>Bacteria</taxon>
        <taxon>Pseudomonadati</taxon>
        <taxon>Thermodesulfobacteriota</taxon>
        <taxon>Desulfuromonadia</taxon>
        <taxon>Desulfuromonadales</taxon>
        <taxon>Syntrophotaleaceae</taxon>
        <taxon>Syntrophotalea</taxon>
    </lineage>
</organism>
<dbReference type="Pfam" id="PF07589">
    <property type="entry name" value="PEP-CTERM"/>
    <property type="match status" value="1"/>
</dbReference>